<protein>
    <recommendedName>
        <fullName evidence="1">DUF5666 domain-containing protein</fullName>
    </recommendedName>
</protein>
<dbReference type="RefSeq" id="WP_080173152.1">
    <property type="nucleotide sequence ID" value="NZ_AP024854.1"/>
</dbReference>
<dbReference type="OrthoDB" id="5592950at2"/>
<reference evidence="2 3" key="1">
    <citation type="submission" date="2017-02" db="EMBL/GenBank/DDBJ databases">
        <authorList>
            <person name="Peterson S.W."/>
        </authorList>
    </citation>
    <scope>NUCLEOTIDE SEQUENCE [LARGE SCALE GENOMIC DNA]</scope>
    <source>
        <strain evidence="2 3">CECT 9189</strain>
    </source>
</reference>
<evidence type="ECO:0000313" key="3">
    <source>
        <dbReference type="Proteomes" id="UP000191116"/>
    </source>
</evidence>
<accession>A0A1T4LH13</accession>
<proteinExistence type="predicted"/>
<organism evidence="2 3">
    <name type="scientific">Photobacterium toruni</name>
    <dbReference type="NCBI Taxonomy" id="1935446"/>
    <lineage>
        <taxon>Bacteria</taxon>
        <taxon>Pseudomonadati</taxon>
        <taxon>Pseudomonadota</taxon>
        <taxon>Gammaproteobacteria</taxon>
        <taxon>Vibrionales</taxon>
        <taxon>Vibrionaceae</taxon>
        <taxon>Photobacterium</taxon>
    </lineage>
</organism>
<name>A0A1T4LH13_9GAMM</name>
<dbReference type="Proteomes" id="UP000191116">
    <property type="component" value="Unassembled WGS sequence"/>
</dbReference>
<feature type="domain" description="DUF5666" evidence="1">
    <location>
        <begin position="314"/>
        <end position="370"/>
    </location>
</feature>
<dbReference type="InterPro" id="IPR043724">
    <property type="entry name" value="DUF5666"/>
</dbReference>
<gene>
    <name evidence="2" type="ORF">CZ814_00358</name>
</gene>
<dbReference type="AlphaFoldDB" id="A0A1T4LH13"/>
<evidence type="ECO:0000259" key="1">
    <source>
        <dbReference type="Pfam" id="PF18914"/>
    </source>
</evidence>
<feature type="domain" description="DUF5666" evidence="1">
    <location>
        <begin position="172"/>
        <end position="226"/>
    </location>
</feature>
<sequence>MKKITLATLVGLVLTGCGGGGGDDSKPTPPPTIAQPTIVQGTIQEVQGNDIIINGRRYDVSRVDYNKKKLSNDTSLLKPQMMVQVTKQSKLGAIVNLEPTFLGEITNVNPKTDTFTINGVNLSFGGLSNEISNGEWVMVSALPMATNNGVGYKVLSVIEIENTELEGQYELEGAVSQLDNEPSTFKLGQVIVDYSNINLSAGIKNGDWVEVTGQYKNLKFMASEVELESYDDLDSGHEIEGIITKVNSTKTEFELNARGTFIVNSQTRFEDGKKDNLVVGELVEVTTFNGIAKEIEFEHDFDGANGSLREFEREGRVTAVEDDSFVIGTETFYLDTNTEFEDLTLDNLNGQYVDVEGVIIDDIKMAREIEREDD</sequence>
<dbReference type="EMBL" id="FUWP01000001">
    <property type="protein sequence ID" value="SJZ53993.1"/>
    <property type="molecule type" value="Genomic_DNA"/>
</dbReference>
<evidence type="ECO:0000313" key="2">
    <source>
        <dbReference type="EMBL" id="SJZ53993.1"/>
    </source>
</evidence>
<dbReference type="PROSITE" id="PS51257">
    <property type="entry name" value="PROKAR_LIPOPROTEIN"/>
    <property type="match status" value="1"/>
</dbReference>
<dbReference type="Pfam" id="PF18914">
    <property type="entry name" value="DUF5666"/>
    <property type="match status" value="3"/>
</dbReference>
<feature type="domain" description="DUF5666" evidence="1">
    <location>
        <begin position="240"/>
        <end position="286"/>
    </location>
</feature>